<feature type="domain" description="STAS" evidence="6">
    <location>
        <begin position="511"/>
        <end position="674"/>
    </location>
</feature>
<dbReference type="AlphaFoldDB" id="A0A9Q8UVI8"/>
<gene>
    <name evidence="7" type="ORF">CLAFUR5_13140</name>
</gene>
<protein>
    <submittedName>
        <fullName evidence="7">Sulfate permease</fullName>
    </submittedName>
</protein>
<keyword evidence="4 5" id="KW-0472">Membrane</keyword>
<feature type="transmembrane region" description="Helical" evidence="5">
    <location>
        <begin position="413"/>
        <end position="434"/>
    </location>
</feature>
<dbReference type="OrthoDB" id="288203at2759"/>
<dbReference type="KEGG" id="ffu:CLAFUR5_13140"/>
<dbReference type="EMBL" id="CP090173">
    <property type="protein sequence ID" value="UJO24039.1"/>
    <property type="molecule type" value="Genomic_DNA"/>
</dbReference>
<evidence type="ECO:0000256" key="3">
    <source>
        <dbReference type="ARBA" id="ARBA00022989"/>
    </source>
</evidence>
<evidence type="ECO:0000256" key="5">
    <source>
        <dbReference type="SAM" id="Phobius"/>
    </source>
</evidence>
<proteinExistence type="predicted"/>
<dbReference type="InterPro" id="IPR002645">
    <property type="entry name" value="STAS_dom"/>
</dbReference>
<dbReference type="Proteomes" id="UP000756132">
    <property type="component" value="Chromosome 11"/>
</dbReference>
<accession>A0A9Q8UVI8</accession>
<dbReference type="GO" id="GO:0016020">
    <property type="term" value="C:membrane"/>
    <property type="evidence" value="ECO:0007669"/>
    <property type="project" value="UniProtKB-SubCell"/>
</dbReference>
<dbReference type="NCBIfam" id="TIGR00815">
    <property type="entry name" value="sulP"/>
    <property type="match status" value="1"/>
</dbReference>
<dbReference type="InterPro" id="IPR011547">
    <property type="entry name" value="SLC26A/SulP_dom"/>
</dbReference>
<dbReference type="Pfam" id="PF01740">
    <property type="entry name" value="STAS"/>
    <property type="match status" value="1"/>
</dbReference>
<dbReference type="OMA" id="PALYWIP"/>
<name>A0A9Q8UVI8_PASFU</name>
<dbReference type="PROSITE" id="PS50801">
    <property type="entry name" value="STAS"/>
    <property type="match status" value="1"/>
</dbReference>
<evidence type="ECO:0000259" key="6">
    <source>
        <dbReference type="PROSITE" id="PS50801"/>
    </source>
</evidence>
<keyword evidence="8" id="KW-1185">Reference proteome</keyword>
<dbReference type="InterPro" id="IPR001902">
    <property type="entry name" value="SLC26A/SulP_fam"/>
</dbReference>
<dbReference type="PANTHER" id="PTHR11814">
    <property type="entry name" value="SULFATE TRANSPORTER"/>
    <property type="match status" value="1"/>
</dbReference>
<feature type="transmembrane region" description="Helical" evidence="5">
    <location>
        <begin position="218"/>
        <end position="240"/>
    </location>
</feature>
<comment type="subcellular location">
    <subcellularLocation>
        <location evidence="1">Membrane</location>
        <topology evidence="1">Multi-pass membrane protein</topology>
    </subcellularLocation>
</comment>
<dbReference type="GO" id="GO:0055085">
    <property type="term" value="P:transmembrane transport"/>
    <property type="evidence" value="ECO:0007669"/>
    <property type="project" value="InterPro"/>
</dbReference>
<evidence type="ECO:0000256" key="2">
    <source>
        <dbReference type="ARBA" id="ARBA00022692"/>
    </source>
</evidence>
<reference evidence="7" key="1">
    <citation type="submission" date="2021-12" db="EMBL/GenBank/DDBJ databases">
        <authorList>
            <person name="Zaccaron A."/>
            <person name="Stergiopoulos I."/>
        </authorList>
    </citation>
    <scope>NUCLEOTIDE SEQUENCE</scope>
    <source>
        <strain evidence="7">Race5_Kim</strain>
    </source>
</reference>
<feature type="transmembrane region" description="Helical" evidence="5">
    <location>
        <begin position="386"/>
        <end position="407"/>
    </location>
</feature>
<evidence type="ECO:0000256" key="4">
    <source>
        <dbReference type="ARBA" id="ARBA00023136"/>
    </source>
</evidence>
<reference evidence="7" key="2">
    <citation type="journal article" date="2022" name="Microb. Genom.">
        <title>A chromosome-scale genome assembly of the tomato pathogen Cladosporium fulvum reveals a compartmentalized genome architecture and the presence of a dispensable chromosome.</title>
        <authorList>
            <person name="Zaccaron A.Z."/>
            <person name="Chen L.H."/>
            <person name="Samaras A."/>
            <person name="Stergiopoulos I."/>
        </authorList>
    </citation>
    <scope>NUCLEOTIDE SEQUENCE</scope>
    <source>
        <strain evidence="7">Race5_Kim</strain>
    </source>
</reference>
<evidence type="ECO:0000313" key="7">
    <source>
        <dbReference type="EMBL" id="UJO24039.1"/>
    </source>
</evidence>
<dbReference type="CDD" id="cd07042">
    <property type="entry name" value="STAS_SulP_like_sulfate_transporter"/>
    <property type="match status" value="1"/>
</dbReference>
<keyword evidence="2 5" id="KW-0812">Transmembrane</keyword>
<dbReference type="RefSeq" id="XP_047768405.1">
    <property type="nucleotide sequence ID" value="XM_047912288.1"/>
</dbReference>
<dbReference type="Gene3D" id="3.30.750.24">
    <property type="entry name" value="STAS domain"/>
    <property type="match status" value="1"/>
</dbReference>
<feature type="transmembrane region" description="Helical" evidence="5">
    <location>
        <begin position="150"/>
        <end position="170"/>
    </location>
</feature>
<dbReference type="SUPFAM" id="SSF52091">
    <property type="entry name" value="SpoIIaa-like"/>
    <property type="match status" value="1"/>
</dbReference>
<feature type="transmembrane region" description="Helical" evidence="5">
    <location>
        <begin position="252"/>
        <end position="275"/>
    </location>
</feature>
<feature type="transmembrane region" description="Helical" evidence="5">
    <location>
        <begin position="355"/>
        <end position="374"/>
    </location>
</feature>
<keyword evidence="3 5" id="KW-1133">Transmembrane helix</keyword>
<feature type="transmembrane region" description="Helical" evidence="5">
    <location>
        <begin position="177"/>
        <end position="198"/>
    </location>
</feature>
<dbReference type="GeneID" id="71993018"/>
<evidence type="ECO:0000256" key="1">
    <source>
        <dbReference type="ARBA" id="ARBA00004141"/>
    </source>
</evidence>
<evidence type="ECO:0000313" key="8">
    <source>
        <dbReference type="Proteomes" id="UP000756132"/>
    </source>
</evidence>
<feature type="transmembrane region" description="Helical" evidence="5">
    <location>
        <begin position="446"/>
        <end position="473"/>
    </location>
</feature>
<sequence length="702" mass="76372">MAKVKNFVEAAKKDLRTDYNWNRAARLSVKCARALPSASYHYAIDKVPIIGWLPKYDWRWLINDLISGTTVGLMLIPQSLSYAKIATIPVENGLMSSWLPALFYAFMGTTKDLSTGPTSLIGLLTEEQVSHFAPEDGSGQYTATQVASGMALWMGVFGMILGFLNLGFLLDFISLPILSGFITAVAITIILGQVPSLLGEDKGGESTAAKLHDVFSKLPTANGYACAIGFTGLLFLTVIEKCGKRWSNKNKVVWFITITRAFLCLVIYTGVSYAVNKKYDDSDDYLFGVAEVDATGIPKPEMPPSSLLTQLAGRSIAIFIGSGIEHVGIARAFAVKNNYVSDQTQELSYYGLTNFVNSFFHTMGVGGAMSRTAVNSACKVKSPLSGIFTTAVVLVCIFKLSSALYWIPKATLAAIIISAVWPLISSPKVFYTYWKTSLADWISSMIALWVCLFVSTEVGIASAVGFNIVYVLLRQVFTRISHAGADSDIELQHNVAPINAGTTALGGIPAGFRVFRLNESFLFSNAYRIATSMTDAIQTHHAPNYSTTRGAEAERNWSVAGERRIAKLRRAAGISDPNTLPPIRVVVLDFSKCNHIDSTAVTQLKNFLVELKKYGGDSVQARFVAMMGYVRERFERAGFLLVRDEEGGSDPEDVNEGAIAVRVYGNVGQALIARVEDDGIGFLEKEKADVEAREVEGSDGSS</sequence>
<dbReference type="InterPro" id="IPR036513">
    <property type="entry name" value="STAS_dom_sf"/>
</dbReference>
<organism evidence="7 8">
    <name type="scientific">Passalora fulva</name>
    <name type="common">Tomato leaf mold</name>
    <name type="synonym">Cladosporium fulvum</name>
    <dbReference type="NCBI Taxonomy" id="5499"/>
    <lineage>
        <taxon>Eukaryota</taxon>
        <taxon>Fungi</taxon>
        <taxon>Dikarya</taxon>
        <taxon>Ascomycota</taxon>
        <taxon>Pezizomycotina</taxon>
        <taxon>Dothideomycetes</taxon>
        <taxon>Dothideomycetidae</taxon>
        <taxon>Mycosphaerellales</taxon>
        <taxon>Mycosphaerellaceae</taxon>
        <taxon>Fulvia</taxon>
    </lineage>
</organism>
<dbReference type="Pfam" id="PF00916">
    <property type="entry name" value="Sulfate_transp"/>
    <property type="match status" value="1"/>
</dbReference>